<dbReference type="InterPro" id="IPR001036">
    <property type="entry name" value="Acrflvin-R"/>
</dbReference>
<feature type="transmembrane region" description="Helical" evidence="1">
    <location>
        <begin position="372"/>
        <end position="391"/>
    </location>
</feature>
<gene>
    <name evidence="2" type="ORF">AKJ08_3533</name>
</gene>
<dbReference type="KEGG" id="vin:AKJ08_3533"/>
<keyword evidence="1" id="KW-0472">Membrane</keyword>
<feature type="transmembrane region" description="Helical" evidence="1">
    <location>
        <begin position="870"/>
        <end position="890"/>
    </location>
</feature>
<dbReference type="InterPro" id="IPR027463">
    <property type="entry name" value="AcrB_DN_DC_subdom"/>
</dbReference>
<name>A0A0K1PIA5_9BACT</name>
<dbReference type="EMBL" id="CP012332">
    <property type="protein sequence ID" value="AKU93146.1"/>
    <property type="molecule type" value="Genomic_DNA"/>
</dbReference>
<dbReference type="RefSeq" id="WP_050727211.1">
    <property type="nucleotide sequence ID" value="NZ_CP012332.1"/>
</dbReference>
<dbReference type="GO" id="GO:0042910">
    <property type="term" value="F:xenobiotic transmembrane transporter activity"/>
    <property type="evidence" value="ECO:0007669"/>
    <property type="project" value="TreeGrafter"/>
</dbReference>
<keyword evidence="3" id="KW-1185">Reference proteome</keyword>
<dbReference type="SUPFAM" id="SSF82714">
    <property type="entry name" value="Multidrug efflux transporter AcrB TolC docking domain, DN and DC subdomains"/>
    <property type="match status" value="2"/>
</dbReference>
<keyword evidence="1" id="KW-0812">Transmembrane</keyword>
<dbReference type="PANTHER" id="PTHR32063">
    <property type="match status" value="1"/>
</dbReference>
<dbReference type="GO" id="GO:0005886">
    <property type="term" value="C:plasma membrane"/>
    <property type="evidence" value="ECO:0007669"/>
    <property type="project" value="TreeGrafter"/>
</dbReference>
<evidence type="ECO:0000313" key="2">
    <source>
        <dbReference type="EMBL" id="AKU93146.1"/>
    </source>
</evidence>
<feature type="transmembrane region" description="Helical" evidence="1">
    <location>
        <begin position="485"/>
        <end position="508"/>
    </location>
</feature>
<dbReference type="Gene3D" id="3.30.70.1320">
    <property type="entry name" value="Multidrug efflux transporter AcrB pore domain like"/>
    <property type="match status" value="1"/>
</dbReference>
<evidence type="ECO:0000256" key="1">
    <source>
        <dbReference type="SAM" id="Phobius"/>
    </source>
</evidence>
<dbReference type="OrthoDB" id="9798415at2"/>
<dbReference type="PATRIC" id="fig|1391653.3.peg.3688"/>
<proteinExistence type="predicted"/>
<feature type="transmembrane region" description="Helical" evidence="1">
    <location>
        <begin position="453"/>
        <end position="473"/>
    </location>
</feature>
<dbReference type="Gene3D" id="3.30.70.1440">
    <property type="entry name" value="Multidrug efflux transporter AcrB pore domain"/>
    <property type="match status" value="1"/>
</dbReference>
<feature type="transmembrane region" description="Helical" evidence="1">
    <location>
        <begin position="970"/>
        <end position="991"/>
    </location>
</feature>
<feature type="transmembrane region" description="Helical" evidence="1">
    <location>
        <begin position="1003"/>
        <end position="1028"/>
    </location>
</feature>
<dbReference type="Gene3D" id="1.20.1640.10">
    <property type="entry name" value="Multidrug efflux transporter AcrB transmembrane domain"/>
    <property type="match status" value="2"/>
</dbReference>
<dbReference type="PRINTS" id="PR00702">
    <property type="entry name" value="ACRIFLAVINRP"/>
</dbReference>
<dbReference type="Pfam" id="PF00873">
    <property type="entry name" value="ACR_tran"/>
    <property type="match status" value="1"/>
</dbReference>
<dbReference type="SUPFAM" id="SSF82693">
    <property type="entry name" value="Multidrug efflux transporter AcrB pore domain, PN1, PN2, PC1 and PC2 subdomains"/>
    <property type="match status" value="2"/>
</dbReference>
<sequence length="1041" mass="109765">MDRLFDGLIAWSIRHRLIVVLVAGALFCCGIAVSARAPWDVLPEFLPPQVVVQTEAPGMSTLELEELVTRPLERALLGTPSLDSMRSSSGPGLSVITLTFDEAVDVYRARQLVTERLELARAQLPLSVGLPRLAPVTAALNALLKVSISLPEDASEQELRDLRAFGDWVVRPRLLGIPGVAHVGIHGGAVERIEVQPNLARLHARGVSIQDLALALRDAQAPAGAGFTTSGDARLEVVTDTHLPLARALTDLGDVVVVSPDGVPVRVGDVADVVMATVPKVGAAIHDGRPSLYLQVNKLPGTDTLELTRRVEAALDELAAAAPARARFEAPVSRQADFVRTSVRSVVHAMLLGGVLVVAVLIAFLRSKTLAAISLTAIPLSLVAALTVLVLRGETINGMILGGLAIAVGEVVDDAIVDVENVWRRLRENALRIEPRPALDVIRDASKEIRGSVVYATVIVCVVLLPVIFLGGIAGRIFSPLAQSYVLAIAASLLVALTVTPAMCGLLLPRVAATEANPTRLATWLLLRYRLLLGKAVGHPRIVFGSAATAVVAAVLTWSSLGGRFLPEFHERTVIAHVHAAPGASLEAAEAIARAIDRNARPDAAEHVATRIGRAELDDDGAPVHSMELDLGLPSGESRDHAIEELEARLDAIPGIGFVVEGFLSERIHEVLAGETAPIVVKAIGPELGELRALGGQIASVMQTIPELGPVRVEPQLDLPQLLVVPDRARLLTSGIRPAEVADAVVDWRHGRTVTQVFDPSGRIVDVALAGPPDFRERGALRDIPIATRLAGVLPLEALASIREVPAPFEVRRDGGERRVAITASPPGSALSTTAARLSRELEQRVRLPPGYRIEIGGEAVARQEAAGRLALVGGLVLAGIVVFLASAFGSLRDAGIVLLNLPLGLVGGVLASTLIPDGLSVAAFIGFVTLFGISARNGILLVTHKRHLELALPDVDAVARILRAAEERLLPVVMTAATAGLGLLPLALSIGRAGSELEAPMALIVCGGLVTATSLNLIVLPTVYVWLESRRTRRLAGGPG</sequence>
<dbReference type="Proteomes" id="UP000055590">
    <property type="component" value="Chromosome"/>
</dbReference>
<protein>
    <submittedName>
        <fullName evidence="2">Cobalt-zinc-cadmium resistance protein CzcA</fullName>
    </submittedName>
</protein>
<keyword evidence="1" id="KW-1133">Transmembrane helix</keyword>
<dbReference type="Gene3D" id="3.30.2090.10">
    <property type="entry name" value="Multidrug efflux transporter AcrB TolC docking domain, DN and DC subdomains"/>
    <property type="match status" value="2"/>
</dbReference>
<dbReference type="SUPFAM" id="SSF82866">
    <property type="entry name" value="Multidrug efflux transporter AcrB transmembrane domain"/>
    <property type="match status" value="2"/>
</dbReference>
<accession>A0A0K1PIA5</accession>
<reference evidence="2 3" key="1">
    <citation type="submission" date="2015-08" db="EMBL/GenBank/DDBJ databases">
        <authorList>
            <person name="Babu N.S."/>
            <person name="Beckwith C.J."/>
            <person name="Beseler K.G."/>
            <person name="Brison A."/>
            <person name="Carone J.V."/>
            <person name="Caskin T.P."/>
            <person name="Diamond M."/>
            <person name="Durham M.E."/>
            <person name="Foxe J.M."/>
            <person name="Go M."/>
            <person name="Henderson B.A."/>
            <person name="Jones I.B."/>
            <person name="McGettigan J.A."/>
            <person name="Micheletti S.J."/>
            <person name="Nasrallah M.E."/>
            <person name="Ortiz D."/>
            <person name="Piller C.R."/>
            <person name="Privatt S.R."/>
            <person name="Schneider S.L."/>
            <person name="Sharp S."/>
            <person name="Smith T.C."/>
            <person name="Stanton J.D."/>
            <person name="Ullery H.E."/>
            <person name="Wilson R.J."/>
            <person name="Serrano M.G."/>
            <person name="Buck G."/>
            <person name="Lee V."/>
            <person name="Wang Y."/>
            <person name="Carvalho R."/>
            <person name="Voegtly L."/>
            <person name="Shi R."/>
            <person name="Duckworth R."/>
            <person name="Johnson A."/>
            <person name="Loviza R."/>
            <person name="Walstead R."/>
            <person name="Shah Z."/>
            <person name="Kiflezghi M."/>
            <person name="Wade K."/>
            <person name="Ball S.L."/>
            <person name="Bradley K.W."/>
            <person name="Asai D.J."/>
            <person name="Bowman C.A."/>
            <person name="Russell D.A."/>
            <person name="Pope W.H."/>
            <person name="Jacobs-Sera D."/>
            <person name="Hendrix R.W."/>
            <person name="Hatfull G.F."/>
        </authorList>
    </citation>
    <scope>NUCLEOTIDE SEQUENCE [LARGE SCALE GENOMIC DNA]</scope>
    <source>
        <strain evidence="2 3">DSM 27710</strain>
    </source>
</reference>
<feature type="transmembrane region" description="Helical" evidence="1">
    <location>
        <begin position="346"/>
        <end position="365"/>
    </location>
</feature>
<dbReference type="STRING" id="1391653.AKJ08_3533"/>
<organism evidence="2 3">
    <name type="scientific">Vulgatibacter incomptus</name>
    <dbReference type="NCBI Taxonomy" id="1391653"/>
    <lineage>
        <taxon>Bacteria</taxon>
        <taxon>Pseudomonadati</taxon>
        <taxon>Myxococcota</taxon>
        <taxon>Myxococcia</taxon>
        <taxon>Myxococcales</taxon>
        <taxon>Cystobacterineae</taxon>
        <taxon>Vulgatibacteraceae</taxon>
        <taxon>Vulgatibacter</taxon>
    </lineage>
</organism>
<evidence type="ECO:0000313" key="3">
    <source>
        <dbReference type="Proteomes" id="UP000055590"/>
    </source>
</evidence>
<dbReference type="PANTHER" id="PTHR32063:SF4">
    <property type="entry name" value="SLR6043 PROTEIN"/>
    <property type="match status" value="1"/>
</dbReference>
<feature type="transmembrane region" description="Helical" evidence="1">
    <location>
        <begin position="922"/>
        <end position="943"/>
    </location>
</feature>
<dbReference type="AlphaFoldDB" id="A0A0K1PIA5"/>
<dbReference type="Gene3D" id="3.30.70.1430">
    <property type="entry name" value="Multidrug efflux transporter AcrB pore domain"/>
    <property type="match status" value="2"/>
</dbReference>
<feature type="transmembrane region" description="Helical" evidence="1">
    <location>
        <begin position="897"/>
        <end position="916"/>
    </location>
</feature>